<dbReference type="InterPro" id="IPR055346">
    <property type="entry name" value="Fe-S_cluster_assembly_SufBD"/>
</dbReference>
<dbReference type="RefSeq" id="WP_277008397.1">
    <property type="nucleotide sequence ID" value="NZ_JALBUR010000005.1"/>
</dbReference>
<dbReference type="AlphaFoldDB" id="A0AB35U3H3"/>
<dbReference type="PANTHER" id="PTHR43575">
    <property type="entry name" value="PROTEIN ABCI7, CHLOROPLASTIC"/>
    <property type="match status" value="1"/>
</dbReference>
<dbReference type="Pfam" id="PF01458">
    <property type="entry name" value="SUFBD_core"/>
    <property type="match status" value="1"/>
</dbReference>
<feature type="domain" description="SUF system FeS cluster assembly SufBD core" evidence="1">
    <location>
        <begin position="50"/>
        <end position="236"/>
    </location>
</feature>
<reference evidence="2 3" key="1">
    <citation type="submission" date="2022-03" db="EMBL/GenBank/DDBJ databases">
        <title>Novel taxa within the pig intestine.</title>
        <authorList>
            <person name="Wylensek D."/>
            <person name="Bishof K."/>
            <person name="Afrizal A."/>
            <person name="Clavel T."/>
        </authorList>
    </citation>
    <scope>NUCLEOTIDE SEQUENCE [LARGE SCALE GENOMIC DNA]</scope>
    <source>
        <strain evidence="2 3">CLA-KB-P133</strain>
    </source>
</reference>
<dbReference type="InterPro" id="IPR037284">
    <property type="entry name" value="SUF_FeS_clus_asmbl_SufBD_sf"/>
</dbReference>
<organism evidence="2 3">
    <name type="scientific">Grylomicrobium aquisgranensis</name>
    <dbReference type="NCBI Taxonomy" id="2926318"/>
    <lineage>
        <taxon>Bacteria</taxon>
        <taxon>Bacillati</taxon>
        <taxon>Bacillota</taxon>
        <taxon>Erysipelotrichia</taxon>
        <taxon>Erysipelotrichales</taxon>
        <taxon>Erysipelotrichaceae</taxon>
        <taxon>Grylomicrobium</taxon>
    </lineage>
</organism>
<accession>A0AB35U3H3</accession>
<keyword evidence="3" id="KW-1185">Reference proteome</keyword>
<gene>
    <name evidence="2" type="ORF">MOZ60_03350</name>
</gene>
<comment type="caution">
    <text evidence="2">The sequence shown here is derived from an EMBL/GenBank/DDBJ whole genome shotgun (WGS) entry which is preliminary data.</text>
</comment>
<protein>
    <submittedName>
        <fullName evidence="2">SufD family Fe-S cluster assembly protein</fullName>
    </submittedName>
</protein>
<dbReference type="PANTHER" id="PTHR43575:SF1">
    <property type="entry name" value="PROTEIN ABCI7, CHLOROPLASTIC"/>
    <property type="match status" value="1"/>
</dbReference>
<sequence length="268" mass="29769">MTPIHVNMDIALQPGYSAYEIDSDRDLQITFRGSEQSDVFVSVKKCGALRIRTYAAAGAKISYLFWNNTDQKLSVDESHEVMGNGDLTVAYGECNQAETDRNVYVALRQNHARALLSSATLVNCRKNYNMQVVNYAPDTYGDIKNYAVVLEKGNLMIDAIGKIVKGAHGAQSHQTSRALAFAQGQRAEILPELLIDEDDVQASHALSMGTVDEDQMYYMMSRGLSRSQCTSLISSGYLMPIARTLDNPQLQEMLAKEMERKMNALCSM</sequence>
<evidence type="ECO:0000313" key="3">
    <source>
        <dbReference type="Proteomes" id="UP001286174"/>
    </source>
</evidence>
<evidence type="ECO:0000259" key="1">
    <source>
        <dbReference type="Pfam" id="PF01458"/>
    </source>
</evidence>
<dbReference type="EMBL" id="JALBUR010000005">
    <property type="protein sequence ID" value="MDX8419126.1"/>
    <property type="molecule type" value="Genomic_DNA"/>
</dbReference>
<dbReference type="GO" id="GO:0016226">
    <property type="term" value="P:iron-sulfur cluster assembly"/>
    <property type="evidence" value="ECO:0007669"/>
    <property type="project" value="InterPro"/>
</dbReference>
<dbReference type="InterPro" id="IPR000825">
    <property type="entry name" value="SUF_FeS_clus_asmbl_SufBD_core"/>
</dbReference>
<proteinExistence type="predicted"/>
<evidence type="ECO:0000313" key="2">
    <source>
        <dbReference type="EMBL" id="MDX8419126.1"/>
    </source>
</evidence>
<dbReference type="Proteomes" id="UP001286174">
    <property type="component" value="Unassembled WGS sequence"/>
</dbReference>
<name>A0AB35U3H3_9FIRM</name>
<dbReference type="SUPFAM" id="SSF101960">
    <property type="entry name" value="Stabilizer of iron transporter SufD"/>
    <property type="match status" value="1"/>
</dbReference>